<comment type="caution">
    <text evidence="3">The sequence shown here is derived from an EMBL/GenBank/DDBJ whole genome shotgun (WGS) entry which is preliminary data.</text>
</comment>
<accession>A0A821PDB1</accession>
<sequence length="71" mass="7564">GIPTSNIAVSSLDSQNQPGSSTSFNASVLTEYNEQLNIYANVRDYLITFTTDLIPTNADSIALQATALAQL</sequence>
<dbReference type="EMBL" id="CAJOBP010048878">
    <property type="protein sequence ID" value="CAF4803185.1"/>
    <property type="molecule type" value="Genomic_DNA"/>
</dbReference>
<proteinExistence type="predicted"/>
<name>A0A821PDB1_9BILA</name>
<evidence type="ECO:0000256" key="1">
    <source>
        <dbReference type="SAM" id="MobiDB-lite"/>
    </source>
</evidence>
<feature type="region of interest" description="Disordered" evidence="1">
    <location>
        <begin position="1"/>
        <end position="22"/>
    </location>
</feature>
<gene>
    <name evidence="2" type="ORF">UJA718_LOCUS41370</name>
    <name evidence="3" type="ORF">UJA718_LOCUS41379</name>
</gene>
<keyword evidence="4" id="KW-1185">Reference proteome</keyword>
<evidence type="ECO:0000313" key="2">
    <source>
        <dbReference type="EMBL" id="CAF4802987.1"/>
    </source>
</evidence>
<dbReference type="AlphaFoldDB" id="A0A821PDB1"/>
<evidence type="ECO:0000313" key="4">
    <source>
        <dbReference type="Proteomes" id="UP000663873"/>
    </source>
</evidence>
<feature type="non-terminal residue" evidence="3">
    <location>
        <position position="1"/>
    </location>
</feature>
<dbReference type="EMBL" id="CAJOBP010048846">
    <property type="protein sequence ID" value="CAF4802987.1"/>
    <property type="molecule type" value="Genomic_DNA"/>
</dbReference>
<protein>
    <submittedName>
        <fullName evidence="3">Uncharacterized protein</fullName>
    </submittedName>
</protein>
<reference evidence="3" key="1">
    <citation type="submission" date="2021-02" db="EMBL/GenBank/DDBJ databases">
        <authorList>
            <person name="Nowell W R."/>
        </authorList>
    </citation>
    <scope>NUCLEOTIDE SEQUENCE</scope>
</reference>
<feature type="non-terminal residue" evidence="3">
    <location>
        <position position="71"/>
    </location>
</feature>
<dbReference type="Proteomes" id="UP000663873">
    <property type="component" value="Unassembled WGS sequence"/>
</dbReference>
<organism evidence="3 4">
    <name type="scientific">Rotaria socialis</name>
    <dbReference type="NCBI Taxonomy" id="392032"/>
    <lineage>
        <taxon>Eukaryota</taxon>
        <taxon>Metazoa</taxon>
        <taxon>Spiralia</taxon>
        <taxon>Gnathifera</taxon>
        <taxon>Rotifera</taxon>
        <taxon>Eurotatoria</taxon>
        <taxon>Bdelloidea</taxon>
        <taxon>Philodinida</taxon>
        <taxon>Philodinidae</taxon>
        <taxon>Rotaria</taxon>
    </lineage>
</organism>
<evidence type="ECO:0000313" key="3">
    <source>
        <dbReference type="EMBL" id="CAF4803185.1"/>
    </source>
</evidence>